<dbReference type="EMBL" id="ML122287">
    <property type="protein sequence ID" value="RPD56537.1"/>
    <property type="molecule type" value="Genomic_DNA"/>
</dbReference>
<proteinExistence type="predicted"/>
<sequence>MAGSLRLVSWPRLLWHTDPPVTQLLVRSTLLSTRFARWCTARSHVLGGTDDSRDSKVHRIEIHDKRWPLTPLDLKRCIEYERRRLRLTIRPIRPANLSTCSQPPSPPRSVR</sequence>
<evidence type="ECO:0000313" key="2">
    <source>
        <dbReference type="Proteomes" id="UP000313359"/>
    </source>
</evidence>
<keyword evidence="2" id="KW-1185">Reference proteome</keyword>
<organism evidence="1 2">
    <name type="scientific">Lentinus tigrinus ALCF2SS1-6</name>
    <dbReference type="NCBI Taxonomy" id="1328759"/>
    <lineage>
        <taxon>Eukaryota</taxon>
        <taxon>Fungi</taxon>
        <taxon>Dikarya</taxon>
        <taxon>Basidiomycota</taxon>
        <taxon>Agaricomycotina</taxon>
        <taxon>Agaricomycetes</taxon>
        <taxon>Polyporales</taxon>
        <taxon>Polyporaceae</taxon>
        <taxon>Lentinus</taxon>
    </lineage>
</organism>
<evidence type="ECO:0000313" key="1">
    <source>
        <dbReference type="EMBL" id="RPD56537.1"/>
    </source>
</evidence>
<name>A0A5C2RZR9_9APHY</name>
<protein>
    <submittedName>
        <fullName evidence="1">Uncharacterized protein</fullName>
    </submittedName>
</protein>
<dbReference type="AlphaFoldDB" id="A0A5C2RZR9"/>
<reference evidence="1" key="1">
    <citation type="journal article" date="2018" name="Genome Biol. Evol.">
        <title>Genomics and development of Lentinus tigrinus, a white-rot wood-decaying mushroom with dimorphic fruiting bodies.</title>
        <authorList>
            <person name="Wu B."/>
            <person name="Xu Z."/>
            <person name="Knudson A."/>
            <person name="Carlson A."/>
            <person name="Chen N."/>
            <person name="Kovaka S."/>
            <person name="LaButti K."/>
            <person name="Lipzen A."/>
            <person name="Pennachio C."/>
            <person name="Riley R."/>
            <person name="Schakwitz W."/>
            <person name="Umezawa K."/>
            <person name="Ohm R.A."/>
            <person name="Grigoriev I.V."/>
            <person name="Nagy L.G."/>
            <person name="Gibbons J."/>
            <person name="Hibbett D."/>
        </authorList>
    </citation>
    <scope>NUCLEOTIDE SEQUENCE [LARGE SCALE GENOMIC DNA]</scope>
    <source>
        <strain evidence="1">ALCF2SS1-6</strain>
    </source>
</reference>
<gene>
    <name evidence="1" type="ORF">L227DRAFT_253924</name>
</gene>
<dbReference type="Proteomes" id="UP000313359">
    <property type="component" value="Unassembled WGS sequence"/>
</dbReference>
<accession>A0A5C2RZR9</accession>